<feature type="compositionally biased region" description="Acidic residues" evidence="1">
    <location>
        <begin position="208"/>
        <end position="217"/>
    </location>
</feature>
<keyword evidence="4" id="KW-1185">Reference proteome</keyword>
<reference evidence="3 4" key="1">
    <citation type="submission" date="2016-02" db="EMBL/GenBank/DDBJ databases">
        <title>Complete genome sequence and transcriptome regulation of the pentose utilising yeast Sugiyamaella lignohabitans.</title>
        <authorList>
            <person name="Bellasio M."/>
            <person name="Peymann A."/>
            <person name="Valli M."/>
            <person name="Sipitzky M."/>
            <person name="Graf A."/>
            <person name="Sauer M."/>
            <person name="Marx H."/>
            <person name="Mattanovich D."/>
        </authorList>
    </citation>
    <scope>NUCLEOTIDE SEQUENCE [LARGE SCALE GENOMIC DNA]</scope>
    <source>
        <strain evidence="3 4">CBS 10342</strain>
    </source>
</reference>
<name>A0A161HHF1_9ASCO</name>
<evidence type="ECO:0000313" key="4">
    <source>
        <dbReference type="Proteomes" id="UP000189580"/>
    </source>
</evidence>
<organism evidence="3 4">
    <name type="scientific">Sugiyamaella lignohabitans</name>
    <dbReference type="NCBI Taxonomy" id="796027"/>
    <lineage>
        <taxon>Eukaryota</taxon>
        <taxon>Fungi</taxon>
        <taxon>Dikarya</taxon>
        <taxon>Ascomycota</taxon>
        <taxon>Saccharomycotina</taxon>
        <taxon>Dipodascomycetes</taxon>
        <taxon>Dipodascales</taxon>
        <taxon>Trichomonascaceae</taxon>
        <taxon>Sugiyamaella</taxon>
    </lineage>
</organism>
<evidence type="ECO:0000256" key="1">
    <source>
        <dbReference type="SAM" id="MobiDB-lite"/>
    </source>
</evidence>
<dbReference type="EMBL" id="CP014503">
    <property type="protein sequence ID" value="ANB15440.1"/>
    <property type="molecule type" value="Genomic_DNA"/>
</dbReference>
<dbReference type="Proteomes" id="UP000189580">
    <property type="component" value="Chromosome b"/>
</dbReference>
<protein>
    <submittedName>
        <fullName evidence="3">Uncharacterized protein</fullName>
    </submittedName>
</protein>
<feature type="region of interest" description="Disordered" evidence="1">
    <location>
        <begin position="194"/>
        <end position="218"/>
    </location>
</feature>
<feature type="region of interest" description="Disordered" evidence="1">
    <location>
        <begin position="154"/>
        <end position="178"/>
    </location>
</feature>
<dbReference type="RefSeq" id="XP_018737917.1">
    <property type="nucleotide sequence ID" value="XM_018880061.1"/>
</dbReference>
<keyword evidence="2" id="KW-0812">Transmembrane</keyword>
<dbReference type="KEGG" id="slb:AWJ20_3068"/>
<proteinExistence type="predicted"/>
<evidence type="ECO:0000256" key="2">
    <source>
        <dbReference type="SAM" id="Phobius"/>
    </source>
</evidence>
<feature type="compositionally biased region" description="Basic and acidic residues" evidence="1">
    <location>
        <begin position="163"/>
        <end position="173"/>
    </location>
</feature>
<keyword evidence="2" id="KW-0472">Membrane</keyword>
<keyword evidence="2" id="KW-1133">Transmembrane helix</keyword>
<dbReference type="AlphaFoldDB" id="A0A161HHF1"/>
<accession>A0A161HHF1</accession>
<dbReference type="GeneID" id="30035049"/>
<sequence length="308" mass="34747">MADPTKTFFQGLKKFKHLILFANAVHDRTVPFYTAYISLKDPFQKRDFIEYEYFHYAHNDDFILKYDDQGVLKPVSDMFVNMEGSKFVSYNTGVETKATKQERQFQAFALFTLPWVFPIVFAITSVTTIVSHYKVREARKANATLAIDYLGEEDSSQAGSPSHVHERSEHPEPSSRLSKWAGNAMDEVLAADGEEVQQADSVRSSVEPESDSTTDVEEPLKGELTVKPCLGDGTKGLLASTPHSLPLSPNVQKLAESLNTLHWEKYAVKLERMHSHAEIVNRRNKPGQGQRVVAFWVELVHSKLNNAT</sequence>
<feature type="transmembrane region" description="Helical" evidence="2">
    <location>
        <begin position="107"/>
        <end position="130"/>
    </location>
</feature>
<gene>
    <name evidence="3" type="ORF">AWJ20_3068</name>
</gene>
<evidence type="ECO:0000313" key="3">
    <source>
        <dbReference type="EMBL" id="ANB15440.1"/>
    </source>
</evidence>
<dbReference type="OrthoDB" id="273452at2759"/>